<evidence type="ECO:0000259" key="9">
    <source>
        <dbReference type="PROSITE" id="PS50887"/>
    </source>
</evidence>
<organism evidence="10 11">
    <name type="scientific">Lutibaculum baratangense AMV1</name>
    <dbReference type="NCBI Taxonomy" id="631454"/>
    <lineage>
        <taxon>Bacteria</taxon>
        <taxon>Pseudomonadati</taxon>
        <taxon>Pseudomonadota</taxon>
        <taxon>Alphaproteobacteria</taxon>
        <taxon>Hyphomicrobiales</taxon>
        <taxon>Tepidamorphaceae</taxon>
        <taxon>Lutibaculum</taxon>
    </lineage>
</organism>
<evidence type="ECO:0000256" key="5">
    <source>
        <dbReference type="ARBA" id="ARBA00022989"/>
    </source>
</evidence>
<feature type="transmembrane region" description="Helical" evidence="8">
    <location>
        <begin position="165"/>
        <end position="184"/>
    </location>
</feature>
<feature type="transmembrane region" description="Helical" evidence="8">
    <location>
        <begin position="39"/>
        <end position="59"/>
    </location>
</feature>
<dbReference type="GO" id="GO:0052621">
    <property type="term" value="F:diguanylate cyclase activity"/>
    <property type="evidence" value="ECO:0007669"/>
    <property type="project" value="UniProtKB-EC"/>
</dbReference>
<keyword evidence="5 8" id="KW-1133">Transmembrane helix</keyword>
<dbReference type="PROSITE" id="PS50887">
    <property type="entry name" value="GGDEF"/>
    <property type="match status" value="1"/>
</dbReference>
<evidence type="ECO:0000256" key="8">
    <source>
        <dbReference type="SAM" id="Phobius"/>
    </source>
</evidence>
<dbReference type="InterPro" id="IPR043128">
    <property type="entry name" value="Rev_trsase/Diguanyl_cyclase"/>
</dbReference>
<evidence type="ECO:0000256" key="3">
    <source>
        <dbReference type="ARBA" id="ARBA00022475"/>
    </source>
</evidence>
<dbReference type="RefSeq" id="WP_023432774.1">
    <property type="nucleotide sequence ID" value="NZ_AWXZ01000035.1"/>
</dbReference>
<keyword evidence="4 8" id="KW-0812">Transmembrane</keyword>
<dbReference type="GO" id="GO:0071555">
    <property type="term" value="P:cell wall organization"/>
    <property type="evidence" value="ECO:0007669"/>
    <property type="project" value="InterPro"/>
</dbReference>
<dbReference type="eggNOG" id="COG3706">
    <property type="taxonomic scope" value="Bacteria"/>
</dbReference>
<dbReference type="Gene3D" id="3.30.70.270">
    <property type="match status" value="1"/>
</dbReference>
<name>V4RDF9_9HYPH</name>
<comment type="subcellular location">
    <subcellularLocation>
        <location evidence="1">Cell membrane</location>
        <topology evidence="1">Multi-pass membrane protein</topology>
    </subcellularLocation>
</comment>
<comment type="catalytic activity">
    <reaction evidence="7">
        <text>2 GTP = 3',3'-c-di-GMP + 2 diphosphate</text>
        <dbReference type="Rhea" id="RHEA:24898"/>
        <dbReference type="ChEBI" id="CHEBI:33019"/>
        <dbReference type="ChEBI" id="CHEBI:37565"/>
        <dbReference type="ChEBI" id="CHEBI:58805"/>
        <dbReference type="EC" id="2.7.7.65"/>
    </reaction>
</comment>
<keyword evidence="3" id="KW-1003">Cell membrane</keyword>
<dbReference type="InterPro" id="IPR011620">
    <property type="entry name" value="Sig_transdc_His_kinase_LytS_TM"/>
</dbReference>
<dbReference type="FunFam" id="3.30.70.270:FF:000001">
    <property type="entry name" value="Diguanylate cyclase domain protein"/>
    <property type="match status" value="1"/>
</dbReference>
<dbReference type="GO" id="GO:0043709">
    <property type="term" value="P:cell adhesion involved in single-species biofilm formation"/>
    <property type="evidence" value="ECO:0007669"/>
    <property type="project" value="TreeGrafter"/>
</dbReference>
<feature type="transmembrane region" description="Helical" evidence="8">
    <location>
        <begin position="133"/>
        <end position="153"/>
    </location>
</feature>
<dbReference type="OrthoDB" id="9759607at2"/>
<dbReference type="SMART" id="SM00267">
    <property type="entry name" value="GGDEF"/>
    <property type="match status" value="1"/>
</dbReference>
<proteinExistence type="predicted"/>
<dbReference type="InterPro" id="IPR029787">
    <property type="entry name" value="Nucleotide_cyclase"/>
</dbReference>
<dbReference type="Pfam" id="PF00990">
    <property type="entry name" value="GGDEF"/>
    <property type="match status" value="1"/>
</dbReference>
<dbReference type="Pfam" id="PF07694">
    <property type="entry name" value="5TM-5TMR_LYT"/>
    <property type="match status" value="1"/>
</dbReference>
<evidence type="ECO:0000256" key="2">
    <source>
        <dbReference type="ARBA" id="ARBA00012528"/>
    </source>
</evidence>
<dbReference type="EMBL" id="AWXZ01000035">
    <property type="protein sequence ID" value="ESR24196.1"/>
    <property type="molecule type" value="Genomic_DNA"/>
</dbReference>
<dbReference type="STRING" id="631454.N177_2645"/>
<dbReference type="Proteomes" id="UP000017819">
    <property type="component" value="Unassembled WGS sequence"/>
</dbReference>
<sequence>MSPLQILASLAGSAGLMALLALTFGTLERSRLPGWSRSLAAGLMFGFVAVVAMLTPVIVMDQVVIDGRSVIVGLGAAYGGPLAGLVAAVVAALFRYFQIGGPGAFPGTIGIFLAALLGWAWMRFSVAAGRPRFHQMAIGGFVISQQFLVAWIIGPHVAAQMIATVYPLLLLVSVAGAVVLGTLVERERRLIDAERRLEQAALRDSLTGLSNRRDFEQELIRARSGPGGAERSVAMIFLDLDDFKKINDRYGHAAGDEALRVFGGILGRHAAERQTVARIGGEEFAILLPDHDLPEACRLADGVMEALRGARVEYGSAAFSMTASGGVACFSTPLPEVDDMLRAADEALYEAKHGGRDRVVVAAGPVAA</sequence>
<dbReference type="GO" id="GO:1902201">
    <property type="term" value="P:negative regulation of bacterial-type flagellum-dependent cell motility"/>
    <property type="evidence" value="ECO:0007669"/>
    <property type="project" value="TreeGrafter"/>
</dbReference>
<feature type="domain" description="GGDEF" evidence="9">
    <location>
        <begin position="231"/>
        <end position="364"/>
    </location>
</feature>
<evidence type="ECO:0000313" key="11">
    <source>
        <dbReference type="Proteomes" id="UP000017819"/>
    </source>
</evidence>
<dbReference type="GO" id="GO:0005886">
    <property type="term" value="C:plasma membrane"/>
    <property type="evidence" value="ECO:0007669"/>
    <property type="project" value="UniProtKB-SubCell"/>
</dbReference>
<dbReference type="PANTHER" id="PTHR45138">
    <property type="entry name" value="REGULATORY COMPONENTS OF SENSORY TRANSDUCTION SYSTEM"/>
    <property type="match status" value="1"/>
</dbReference>
<keyword evidence="6 8" id="KW-0472">Membrane</keyword>
<dbReference type="AlphaFoldDB" id="V4RDF9"/>
<feature type="transmembrane region" description="Helical" evidence="8">
    <location>
        <begin position="103"/>
        <end position="121"/>
    </location>
</feature>
<keyword evidence="11" id="KW-1185">Reference proteome</keyword>
<feature type="transmembrane region" description="Helical" evidence="8">
    <location>
        <begin position="71"/>
        <end position="97"/>
    </location>
</feature>
<protein>
    <recommendedName>
        <fullName evidence="2">diguanylate cyclase</fullName>
        <ecNumber evidence="2">2.7.7.65</ecNumber>
    </recommendedName>
</protein>
<dbReference type="EC" id="2.7.7.65" evidence="2"/>
<dbReference type="PANTHER" id="PTHR45138:SF9">
    <property type="entry name" value="DIGUANYLATE CYCLASE DGCM-RELATED"/>
    <property type="match status" value="1"/>
</dbReference>
<gene>
    <name evidence="10" type="ORF">N177_2645</name>
</gene>
<dbReference type="InterPro" id="IPR050469">
    <property type="entry name" value="Diguanylate_Cyclase"/>
</dbReference>
<reference evidence="10 11" key="1">
    <citation type="journal article" date="2014" name="Genome Announc.">
        <title>Draft Genome Sequence of Lutibaculum baratangense Strain AMV1T, Isolated from a Mud Volcano in Andamans, India.</title>
        <authorList>
            <person name="Singh A."/>
            <person name="Sreenivas A."/>
            <person name="Sathyanarayana Reddy G."/>
            <person name="Pinnaka A.K."/>
            <person name="Shivaji S."/>
        </authorList>
    </citation>
    <scope>NUCLEOTIDE SEQUENCE [LARGE SCALE GENOMIC DNA]</scope>
    <source>
        <strain evidence="10 11">AMV1</strain>
    </source>
</reference>
<accession>V4RDF9</accession>
<evidence type="ECO:0000256" key="1">
    <source>
        <dbReference type="ARBA" id="ARBA00004651"/>
    </source>
</evidence>
<dbReference type="NCBIfam" id="TIGR00254">
    <property type="entry name" value="GGDEF"/>
    <property type="match status" value="1"/>
</dbReference>
<dbReference type="SUPFAM" id="SSF55073">
    <property type="entry name" value="Nucleotide cyclase"/>
    <property type="match status" value="1"/>
</dbReference>
<dbReference type="GO" id="GO:0000155">
    <property type="term" value="F:phosphorelay sensor kinase activity"/>
    <property type="evidence" value="ECO:0007669"/>
    <property type="project" value="InterPro"/>
</dbReference>
<evidence type="ECO:0000256" key="4">
    <source>
        <dbReference type="ARBA" id="ARBA00022692"/>
    </source>
</evidence>
<evidence type="ECO:0000313" key="10">
    <source>
        <dbReference type="EMBL" id="ESR24196.1"/>
    </source>
</evidence>
<evidence type="ECO:0000256" key="7">
    <source>
        <dbReference type="ARBA" id="ARBA00034247"/>
    </source>
</evidence>
<comment type="caution">
    <text evidence="10">The sequence shown here is derived from an EMBL/GenBank/DDBJ whole genome shotgun (WGS) entry which is preliminary data.</text>
</comment>
<dbReference type="InterPro" id="IPR000160">
    <property type="entry name" value="GGDEF_dom"/>
</dbReference>
<dbReference type="CDD" id="cd01949">
    <property type="entry name" value="GGDEF"/>
    <property type="match status" value="1"/>
</dbReference>
<evidence type="ECO:0000256" key="6">
    <source>
        <dbReference type="ARBA" id="ARBA00023136"/>
    </source>
</evidence>